<dbReference type="Proteomes" id="UP001381693">
    <property type="component" value="Unassembled WGS sequence"/>
</dbReference>
<protein>
    <submittedName>
        <fullName evidence="2">Uncharacterized protein</fullName>
    </submittedName>
</protein>
<organism evidence="2 3">
    <name type="scientific">Halocaridina rubra</name>
    <name type="common">Hawaiian red shrimp</name>
    <dbReference type="NCBI Taxonomy" id="373956"/>
    <lineage>
        <taxon>Eukaryota</taxon>
        <taxon>Metazoa</taxon>
        <taxon>Ecdysozoa</taxon>
        <taxon>Arthropoda</taxon>
        <taxon>Crustacea</taxon>
        <taxon>Multicrustacea</taxon>
        <taxon>Malacostraca</taxon>
        <taxon>Eumalacostraca</taxon>
        <taxon>Eucarida</taxon>
        <taxon>Decapoda</taxon>
        <taxon>Pleocyemata</taxon>
        <taxon>Caridea</taxon>
        <taxon>Atyoidea</taxon>
        <taxon>Atyidae</taxon>
        <taxon>Halocaridina</taxon>
    </lineage>
</organism>
<sequence>MREEVRWLIGPAVILTLVGTLMLYEHSHQVLQNSKERIHRIVSLTELQKDLVDLAGKVTNLENATVFTKQQMTLLKRLAWRAEKHFNEEAVFRKMCGTFAPCNDPSGTVISDTTPTVNARVIE</sequence>
<dbReference type="AlphaFoldDB" id="A0AAN8XEA6"/>
<keyword evidence="1" id="KW-0812">Transmembrane</keyword>
<dbReference type="EMBL" id="JAXCGZ010007646">
    <property type="protein sequence ID" value="KAK7078853.1"/>
    <property type="molecule type" value="Genomic_DNA"/>
</dbReference>
<reference evidence="2 3" key="1">
    <citation type="submission" date="2023-11" db="EMBL/GenBank/DDBJ databases">
        <title>Halocaridina rubra genome assembly.</title>
        <authorList>
            <person name="Smith C."/>
        </authorList>
    </citation>
    <scope>NUCLEOTIDE SEQUENCE [LARGE SCALE GENOMIC DNA]</scope>
    <source>
        <strain evidence="2">EP-1</strain>
        <tissue evidence="2">Whole</tissue>
    </source>
</reference>
<name>A0AAN8XEA6_HALRR</name>
<feature type="transmembrane region" description="Helical" evidence="1">
    <location>
        <begin position="7"/>
        <end position="24"/>
    </location>
</feature>
<keyword evidence="1" id="KW-0472">Membrane</keyword>
<evidence type="ECO:0000313" key="2">
    <source>
        <dbReference type="EMBL" id="KAK7078853.1"/>
    </source>
</evidence>
<gene>
    <name evidence="2" type="ORF">SK128_026466</name>
</gene>
<accession>A0AAN8XEA6</accession>
<evidence type="ECO:0000313" key="3">
    <source>
        <dbReference type="Proteomes" id="UP001381693"/>
    </source>
</evidence>
<evidence type="ECO:0000256" key="1">
    <source>
        <dbReference type="SAM" id="Phobius"/>
    </source>
</evidence>
<keyword evidence="1" id="KW-1133">Transmembrane helix</keyword>
<proteinExistence type="predicted"/>
<keyword evidence="3" id="KW-1185">Reference proteome</keyword>
<comment type="caution">
    <text evidence="2">The sequence shown here is derived from an EMBL/GenBank/DDBJ whole genome shotgun (WGS) entry which is preliminary data.</text>
</comment>